<accession>A0A0D0GLH2</accession>
<keyword evidence="2" id="KW-1185">Reference proteome</keyword>
<gene>
    <name evidence="1" type="ORF">TH53_21845</name>
</gene>
<proteinExistence type="predicted"/>
<evidence type="ECO:0000313" key="1">
    <source>
        <dbReference type="EMBL" id="KIO75256.1"/>
    </source>
</evidence>
<dbReference type="RefSeq" id="WP_041885584.1">
    <property type="nucleotide sequence ID" value="NZ_CP157278.1"/>
</dbReference>
<protein>
    <submittedName>
        <fullName evidence="1">Uncharacterized protein</fullName>
    </submittedName>
</protein>
<comment type="caution">
    <text evidence="1">The sequence shown here is derived from an EMBL/GenBank/DDBJ whole genome shotgun (WGS) entry which is preliminary data.</text>
</comment>
<sequence length="126" mass="14261">MSLESLKALTDQIRKALDESIDNTNPDEVIGKMNELASLQGTASHTMALAEMVYNQKLMELVQAAEYSKLSATDKRFVIMGKAKNEIYYVTNSERLAKSLVHRQDVLRSTLSFIKSEMENLHNQTH</sequence>
<organism evidence="1 2">
    <name type="scientific">Pedobacter lusitanus</name>
    <dbReference type="NCBI Taxonomy" id="1503925"/>
    <lineage>
        <taxon>Bacteria</taxon>
        <taxon>Pseudomonadati</taxon>
        <taxon>Bacteroidota</taxon>
        <taxon>Sphingobacteriia</taxon>
        <taxon>Sphingobacteriales</taxon>
        <taxon>Sphingobacteriaceae</taxon>
        <taxon>Pedobacter</taxon>
    </lineage>
</organism>
<dbReference type="AlphaFoldDB" id="A0A0D0GLH2"/>
<name>A0A0D0GLH2_9SPHI</name>
<reference evidence="1 2" key="1">
    <citation type="submission" date="2015-01" db="EMBL/GenBank/DDBJ databases">
        <title>Draft genome sequence of Pedobacter sp. NL19 isolated from sludge of an effluent treatment pond in an abandoned uranium mine.</title>
        <authorList>
            <person name="Santos T."/>
            <person name="Caetano T."/>
            <person name="Covas C."/>
            <person name="Cruz A."/>
            <person name="Mendo S."/>
        </authorList>
    </citation>
    <scope>NUCLEOTIDE SEQUENCE [LARGE SCALE GENOMIC DNA]</scope>
    <source>
        <strain evidence="1 2">NL19</strain>
    </source>
</reference>
<dbReference type="Proteomes" id="UP000032049">
    <property type="component" value="Unassembled WGS sequence"/>
</dbReference>
<dbReference type="STRING" id="1503925.TH53_21845"/>
<evidence type="ECO:0000313" key="2">
    <source>
        <dbReference type="Proteomes" id="UP000032049"/>
    </source>
</evidence>
<dbReference type="EMBL" id="JXRA01000110">
    <property type="protein sequence ID" value="KIO75256.1"/>
    <property type="molecule type" value="Genomic_DNA"/>
</dbReference>